<comment type="caution">
    <text evidence="2">The sequence shown here is derived from an EMBL/GenBank/DDBJ whole genome shotgun (WGS) entry which is preliminary data.</text>
</comment>
<gene>
    <name evidence="2" type="primary">SLY1_2</name>
    <name evidence="2" type="ORF">IWQ62_006640</name>
</gene>
<protein>
    <submittedName>
        <fullName evidence="2">Vesicle trafficking between the ER and Golgi</fullName>
    </submittedName>
</protein>
<dbReference type="Pfam" id="PF00995">
    <property type="entry name" value="Sec1"/>
    <property type="match status" value="1"/>
</dbReference>
<feature type="non-terminal residue" evidence="2">
    <location>
        <position position="1"/>
    </location>
</feature>
<sequence>RDFDFASMLSHSWTYQALIHDVLDFQRNRVQYSTQERGRAVKKVYDISVQDFFWAQNAADPFPQVAVEVDEESKRFKKQAEEITRMGGVSDLEEISQLDMTTNTKLLKSAISALPELTARKAIIDMHMNIATAVLNIIKERQLDVFFQLEEAIHKQSKQTLLEAIQDPSKTTPEDKLRLFLIYYLTVGDFSDQDYQKFEEALEAAGCNLAPLRYIKKSRSLSQLSTVSTQPTGGPAVKTGSDLLGRFSSIGSKLTDHLREGGGNLSSIIAGVRNLLPSRRDLPVTAIVEALLQGGISGERSSSFANLPSVPGASPPGTVSGGAVGTEDYLYLDPKQTKRGALASSGARLARPKVAYSDAVVFIVGGGNYLEYQNLQQFAQTSVPPKSITYGATEICNPTQFLQQLAALAPLA</sequence>
<reference evidence="2" key="1">
    <citation type="submission" date="2022-07" db="EMBL/GenBank/DDBJ databases">
        <title>Phylogenomic reconstructions and comparative analyses of Kickxellomycotina fungi.</title>
        <authorList>
            <person name="Reynolds N.K."/>
            <person name="Stajich J.E."/>
            <person name="Barry K."/>
            <person name="Grigoriev I.V."/>
            <person name="Crous P."/>
            <person name="Smith M.E."/>
        </authorList>
    </citation>
    <scope>NUCLEOTIDE SEQUENCE</scope>
    <source>
        <strain evidence="2">RSA 1196</strain>
    </source>
</reference>
<dbReference type="AlphaFoldDB" id="A0A9W8DZW5"/>
<dbReference type="Gene3D" id="3.40.50.1910">
    <property type="match status" value="1"/>
</dbReference>
<dbReference type="OrthoDB" id="10251230at2759"/>
<organism evidence="2 3">
    <name type="scientific">Dispira parvispora</name>
    <dbReference type="NCBI Taxonomy" id="1520584"/>
    <lineage>
        <taxon>Eukaryota</taxon>
        <taxon>Fungi</taxon>
        <taxon>Fungi incertae sedis</taxon>
        <taxon>Zoopagomycota</taxon>
        <taxon>Kickxellomycotina</taxon>
        <taxon>Dimargaritomycetes</taxon>
        <taxon>Dimargaritales</taxon>
        <taxon>Dimargaritaceae</taxon>
        <taxon>Dispira</taxon>
    </lineage>
</organism>
<evidence type="ECO:0000313" key="2">
    <source>
        <dbReference type="EMBL" id="KAJ1950030.1"/>
    </source>
</evidence>
<dbReference type="InterPro" id="IPR001619">
    <property type="entry name" value="Sec1-like"/>
</dbReference>
<proteinExistence type="inferred from homology"/>
<dbReference type="Proteomes" id="UP001150925">
    <property type="component" value="Unassembled WGS sequence"/>
</dbReference>
<dbReference type="Gene3D" id="1.25.40.60">
    <property type="match status" value="1"/>
</dbReference>
<evidence type="ECO:0000256" key="1">
    <source>
        <dbReference type="ARBA" id="ARBA00009884"/>
    </source>
</evidence>
<dbReference type="InterPro" id="IPR027482">
    <property type="entry name" value="Sec1-like_dom2"/>
</dbReference>
<keyword evidence="3" id="KW-1185">Reference proteome</keyword>
<dbReference type="InterPro" id="IPR043127">
    <property type="entry name" value="Sec-1-like_dom3a"/>
</dbReference>
<dbReference type="PANTHER" id="PTHR11679">
    <property type="entry name" value="VESICLE PROTEIN SORTING-ASSOCIATED"/>
    <property type="match status" value="1"/>
</dbReference>
<feature type="non-terminal residue" evidence="2">
    <location>
        <position position="412"/>
    </location>
</feature>
<dbReference type="EMBL" id="JANBPY010003844">
    <property type="protein sequence ID" value="KAJ1950030.1"/>
    <property type="molecule type" value="Genomic_DNA"/>
</dbReference>
<dbReference type="GO" id="GO:0016192">
    <property type="term" value="P:vesicle-mediated transport"/>
    <property type="evidence" value="ECO:0007669"/>
    <property type="project" value="InterPro"/>
</dbReference>
<comment type="similarity">
    <text evidence="1">Belongs to the STXBP/unc-18/SEC1 family.</text>
</comment>
<name>A0A9W8DZW5_9FUNG</name>
<dbReference type="SUPFAM" id="SSF56815">
    <property type="entry name" value="Sec1/munc18-like (SM) proteins"/>
    <property type="match status" value="1"/>
</dbReference>
<evidence type="ECO:0000313" key="3">
    <source>
        <dbReference type="Proteomes" id="UP001150925"/>
    </source>
</evidence>
<dbReference type="Gene3D" id="3.90.830.10">
    <property type="entry name" value="Syntaxin Binding Protein 1, Chain A, domain 2"/>
    <property type="match status" value="1"/>
</dbReference>
<accession>A0A9W8DZW5</accession>
<dbReference type="InterPro" id="IPR036045">
    <property type="entry name" value="Sec1-like_sf"/>
</dbReference>